<keyword evidence="5 6" id="KW-0472">Membrane</keyword>
<dbReference type="Pfam" id="PF00860">
    <property type="entry name" value="Xan_ur_permease"/>
    <property type="match status" value="1"/>
</dbReference>
<dbReference type="Proteomes" id="UP000036987">
    <property type="component" value="Unassembled WGS sequence"/>
</dbReference>
<feature type="transmembrane region" description="Helical" evidence="6">
    <location>
        <begin position="426"/>
        <end position="443"/>
    </location>
</feature>
<feature type="transmembrane region" description="Helical" evidence="6">
    <location>
        <begin position="44"/>
        <end position="63"/>
    </location>
</feature>
<feature type="transmembrane region" description="Helical" evidence="6">
    <location>
        <begin position="191"/>
        <end position="209"/>
    </location>
</feature>
<dbReference type="PANTHER" id="PTHR11119">
    <property type="entry name" value="XANTHINE-URACIL / VITAMIN C PERMEASE FAMILY MEMBER"/>
    <property type="match status" value="1"/>
</dbReference>
<dbReference type="EMBL" id="LFYR01001529">
    <property type="protein sequence ID" value="KMZ61164.1"/>
    <property type="molecule type" value="Genomic_DNA"/>
</dbReference>
<dbReference type="NCBIfam" id="NF037981">
    <property type="entry name" value="NCS2_1"/>
    <property type="match status" value="1"/>
</dbReference>
<organism evidence="7 8">
    <name type="scientific">Zostera marina</name>
    <name type="common">Eelgrass</name>
    <dbReference type="NCBI Taxonomy" id="29655"/>
    <lineage>
        <taxon>Eukaryota</taxon>
        <taxon>Viridiplantae</taxon>
        <taxon>Streptophyta</taxon>
        <taxon>Embryophyta</taxon>
        <taxon>Tracheophyta</taxon>
        <taxon>Spermatophyta</taxon>
        <taxon>Magnoliopsida</taxon>
        <taxon>Liliopsida</taxon>
        <taxon>Zosteraceae</taxon>
        <taxon>Zostera</taxon>
    </lineage>
</organism>
<feature type="transmembrane region" description="Helical" evidence="6">
    <location>
        <begin position="139"/>
        <end position="157"/>
    </location>
</feature>
<protein>
    <submittedName>
        <fullName evidence="7">Nucleobase ascorbate transporter</fullName>
    </submittedName>
</protein>
<evidence type="ECO:0000256" key="2">
    <source>
        <dbReference type="ARBA" id="ARBA00008821"/>
    </source>
</evidence>
<evidence type="ECO:0000256" key="5">
    <source>
        <dbReference type="ARBA" id="ARBA00023136"/>
    </source>
</evidence>
<comment type="subcellular location">
    <subcellularLocation>
        <location evidence="1">Membrane</location>
        <topology evidence="1">Multi-pass membrane protein</topology>
    </subcellularLocation>
</comment>
<feature type="transmembrane region" description="Helical" evidence="6">
    <location>
        <begin position="221"/>
        <end position="245"/>
    </location>
</feature>
<evidence type="ECO:0000256" key="6">
    <source>
        <dbReference type="SAM" id="Phobius"/>
    </source>
</evidence>
<comment type="similarity">
    <text evidence="2">Belongs to the nucleobase:cation symporter-2 (NCS2) (TC 2.A.40) family.</text>
</comment>
<dbReference type="InterPro" id="IPR006043">
    <property type="entry name" value="NCS2"/>
</dbReference>
<evidence type="ECO:0000256" key="1">
    <source>
        <dbReference type="ARBA" id="ARBA00004141"/>
    </source>
</evidence>
<reference evidence="8" key="1">
    <citation type="journal article" date="2016" name="Nature">
        <title>The genome of the seagrass Zostera marina reveals angiosperm adaptation to the sea.</title>
        <authorList>
            <person name="Olsen J.L."/>
            <person name="Rouze P."/>
            <person name="Verhelst B."/>
            <person name="Lin Y.-C."/>
            <person name="Bayer T."/>
            <person name="Collen J."/>
            <person name="Dattolo E."/>
            <person name="De Paoli E."/>
            <person name="Dittami S."/>
            <person name="Maumus F."/>
            <person name="Michel G."/>
            <person name="Kersting A."/>
            <person name="Lauritano C."/>
            <person name="Lohaus R."/>
            <person name="Toepel M."/>
            <person name="Tonon T."/>
            <person name="Vanneste K."/>
            <person name="Amirebrahimi M."/>
            <person name="Brakel J."/>
            <person name="Bostroem C."/>
            <person name="Chovatia M."/>
            <person name="Grimwood J."/>
            <person name="Jenkins J.W."/>
            <person name="Jueterbock A."/>
            <person name="Mraz A."/>
            <person name="Stam W.T."/>
            <person name="Tice H."/>
            <person name="Bornberg-Bauer E."/>
            <person name="Green P.J."/>
            <person name="Pearson G.A."/>
            <person name="Procaccini G."/>
            <person name="Duarte C.M."/>
            <person name="Schmutz J."/>
            <person name="Reusch T.B.H."/>
            <person name="Van de Peer Y."/>
        </authorList>
    </citation>
    <scope>NUCLEOTIDE SEQUENCE [LARGE SCALE GENOMIC DNA]</scope>
    <source>
        <strain evidence="8">cv. Finnish</strain>
    </source>
</reference>
<evidence type="ECO:0000313" key="7">
    <source>
        <dbReference type="EMBL" id="KMZ61164.1"/>
    </source>
</evidence>
<comment type="caution">
    <text evidence="7">The sequence shown here is derived from an EMBL/GenBank/DDBJ whole genome shotgun (WGS) entry which is preliminary data.</text>
</comment>
<feature type="transmembrane region" description="Helical" evidence="6">
    <location>
        <begin position="366"/>
        <end position="388"/>
    </location>
</feature>
<feature type="transmembrane region" description="Helical" evidence="6">
    <location>
        <begin position="394"/>
        <end position="414"/>
    </location>
</feature>
<dbReference type="STRING" id="29655.A0A0K9NWM9"/>
<name>A0A0K9NWM9_ZOSMR</name>
<sequence>MAGGGAPAPKQEELHPHPVKDQLPHVSYCICSPPPWPEAILLGFQHFLVMLGTTVMIPTALVPQMGGGNAEKARVVQTLLFVSGLNTLFQTFFGTRLPIVIGGSYTFVLPTISIILAGRYSDIVDPHEKFVKIMRGTQGAFIVASTLQIIIGFSGLWRNVTRLLSPLSSVPLISLVGFGLYEFAFPGVAKCIEIGLPQLILVIAFSQYLPHLMHIGRHNFYRFAIICSIIIVWFYAYLLTVGGAYKHVAPKTQLHCRTDRSGLVGGSPWIRIPYPFQWGAPTFDAGETFAMMVASFVALVESTGGFIAASRYASATPVPPSILSRGIGWQGIGILMDGLFGTASGSSVSIENVGLLALTRVGSRRVVQISAGFMVFFSVLAKFGAAFASIPAPIFAAIYCILFAYVGMAGFSFLQFCNLNSFRTKFIIGFSIFMGLSIPQYFNEYTSVAGYGPVHTSAKWFNDMFNVIFSSKPFIAGSVAFFLDNTLHRNDSAVRMDRGVHWWDRFRSYRTDTRSEEFYSLPFNLNKFFPSV</sequence>
<dbReference type="GO" id="GO:0022857">
    <property type="term" value="F:transmembrane transporter activity"/>
    <property type="evidence" value="ECO:0007669"/>
    <property type="project" value="InterPro"/>
</dbReference>
<feature type="transmembrane region" description="Helical" evidence="6">
    <location>
        <begin position="99"/>
        <end position="118"/>
    </location>
</feature>
<dbReference type="AlphaFoldDB" id="A0A0K9NWM9"/>
<keyword evidence="3 6" id="KW-0812">Transmembrane</keyword>
<keyword evidence="8" id="KW-1185">Reference proteome</keyword>
<dbReference type="OrthoDB" id="1641903at2759"/>
<keyword evidence="4 6" id="KW-1133">Transmembrane helix</keyword>
<gene>
    <name evidence="7" type="ORF">ZOSMA_54G00960</name>
</gene>
<feature type="transmembrane region" description="Helical" evidence="6">
    <location>
        <begin position="463"/>
        <end position="483"/>
    </location>
</feature>
<proteinExistence type="inferred from homology"/>
<evidence type="ECO:0000256" key="3">
    <source>
        <dbReference type="ARBA" id="ARBA00022692"/>
    </source>
</evidence>
<feature type="transmembrane region" description="Helical" evidence="6">
    <location>
        <begin position="163"/>
        <end position="184"/>
    </location>
</feature>
<dbReference type="OMA" id="GLGFDWN"/>
<dbReference type="GO" id="GO:0016020">
    <property type="term" value="C:membrane"/>
    <property type="evidence" value="ECO:0007669"/>
    <property type="project" value="UniProtKB-SubCell"/>
</dbReference>
<evidence type="ECO:0000313" key="8">
    <source>
        <dbReference type="Proteomes" id="UP000036987"/>
    </source>
</evidence>
<accession>A0A0K9NWM9</accession>
<evidence type="ECO:0000256" key="4">
    <source>
        <dbReference type="ARBA" id="ARBA00022989"/>
    </source>
</evidence>